<evidence type="ECO:0000313" key="3">
    <source>
        <dbReference type="Proteomes" id="UP000631114"/>
    </source>
</evidence>
<evidence type="ECO:0000256" key="1">
    <source>
        <dbReference type="SAM" id="MobiDB-lite"/>
    </source>
</evidence>
<feature type="compositionally biased region" description="Basic and acidic residues" evidence="1">
    <location>
        <begin position="95"/>
        <end position="110"/>
    </location>
</feature>
<dbReference type="Proteomes" id="UP000631114">
    <property type="component" value="Unassembled WGS sequence"/>
</dbReference>
<evidence type="ECO:0000313" key="2">
    <source>
        <dbReference type="EMBL" id="KAF9619316.1"/>
    </source>
</evidence>
<dbReference type="AlphaFoldDB" id="A0A835MD27"/>
<feature type="region of interest" description="Disordered" evidence="1">
    <location>
        <begin position="85"/>
        <end position="110"/>
    </location>
</feature>
<organism evidence="2 3">
    <name type="scientific">Coptis chinensis</name>
    <dbReference type="NCBI Taxonomy" id="261450"/>
    <lineage>
        <taxon>Eukaryota</taxon>
        <taxon>Viridiplantae</taxon>
        <taxon>Streptophyta</taxon>
        <taxon>Embryophyta</taxon>
        <taxon>Tracheophyta</taxon>
        <taxon>Spermatophyta</taxon>
        <taxon>Magnoliopsida</taxon>
        <taxon>Ranunculales</taxon>
        <taxon>Ranunculaceae</taxon>
        <taxon>Coptidoideae</taxon>
        <taxon>Coptis</taxon>
    </lineage>
</organism>
<comment type="caution">
    <text evidence="2">The sequence shown here is derived from an EMBL/GenBank/DDBJ whole genome shotgun (WGS) entry which is preliminary data.</text>
</comment>
<reference evidence="2 3" key="1">
    <citation type="submission" date="2020-10" db="EMBL/GenBank/DDBJ databases">
        <title>The Coptis chinensis genome and diversification of protoberbering-type alkaloids.</title>
        <authorList>
            <person name="Wang B."/>
            <person name="Shu S."/>
            <person name="Song C."/>
            <person name="Liu Y."/>
        </authorList>
    </citation>
    <scope>NUCLEOTIDE SEQUENCE [LARGE SCALE GENOMIC DNA]</scope>
    <source>
        <strain evidence="2">HL-2020</strain>
        <tissue evidence="2">Leaf</tissue>
    </source>
</reference>
<keyword evidence="3" id="KW-1185">Reference proteome</keyword>
<proteinExistence type="predicted"/>
<accession>A0A835MD27</accession>
<dbReference type="EMBL" id="JADFTS010000002">
    <property type="protein sequence ID" value="KAF9619316.1"/>
    <property type="molecule type" value="Genomic_DNA"/>
</dbReference>
<gene>
    <name evidence="2" type="ORF">IFM89_006503</name>
</gene>
<name>A0A835MD27_9MAGN</name>
<sequence length="110" mass="12737">MCMCPSSKLSSHSFARDWWVSFHFVKRFSLLLRLLMLITPLQVMDLDRKVRHGRNCLAQEVEVPPAAPALDHLFGQFFTTKPYPCDPSTLPKYPPSKEFDTKLRDKEARA</sequence>
<protein>
    <submittedName>
        <fullName evidence="2">Uncharacterized protein</fullName>
    </submittedName>
</protein>